<dbReference type="EMBL" id="KL198039">
    <property type="protein sequence ID" value="KDQ14169.1"/>
    <property type="molecule type" value="Genomic_DNA"/>
</dbReference>
<dbReference type="Proteomes" id="UP000027195">
    <property type="component" value="Unassembled WGS sequence"/>
</dbReference>
<sequence>MMVLSHLKAASNATSRCQSTIIPQHHFISMSLQAEKALPPIPPPTPLPIRPYSPVTVVTFEPDEFEEIHVQPAPVATAATPAFSLPGAERLSGFFTTASSHIESLIGAIASRSSMILKGWEFQISVDAFNVPGLMEMSAKDPVLRAGVTALEEIFMATLLLKYHKAKCELLASCSARVLFAIRDLWSTTWEKERLRLATRGYAL</sequence>
<protein>
    <submittedName>
        <fullName evidence="1">Uncharacterized protein</fullName>
    </submittedName>
</protein>
<keyword evidence="2" id="KW-1185">Reference proteome</keyword>
<reference evidence="2" key="1">
    <citation type="journal article" date="2014" name="Proc. Natl. Acad. Sci. U.S.A.">
        <title>Extensive sampling of basidiomycete genomes demonstrates inadequacy of the white-rot/brown-rot paradigm for wood decay fungi.</title>
        <authorList>
            <person name="Riley R."/>
            <person name="Salamov A.A."/>
            <person name="Brown D.W."/>
            <person name="Nagy L.G."/>
            <person name="Floudas D."/>
            <person name="Held B.W."/>
            <person name="Levasseur A."/>
            <person name="Lombard V."/>
            <person name="Morin E."/>
            <person name="Otillar R."/>
            <person name="Lindquist E.A."/>
            <person name="Sun H."/>
            <person name="LaButti K.M."/>
            <person name="Schmutz J."/>
            <person name="Jabbour D."/>
            <person name="Luo H."/>
            <person name="Baker S.E."/>
            <person name="Pisabarro A.G."/>
            <person name="Walton J.D."/>
            <person name="Blanchette R.A."/>
            <person name="Henrissat B."/>
            <person name="Martin F."/>
            <person name="Cullen D."/>
            <person name="Hibbett D.S."/>
            <person name="Grigoriev I.V."/>
        </authorList>
    </citation>
    <scope>NUCLEOTIDE SEQUENCE [LARGE SCALE GENOMIC DNA]</scope>
    <source>
        <strain evidence="2">FD-172 SS1</strain>
    </source>
</reference>
<dbReference type="InParanoid" id="A0A067MF28"/>
<name>A0A067MF28_BOTB1</name>
<evidence type="ECO:0000313" key="1">
    <source>
        <dbReference type="EMBL" id="KDQ14169.1"/>
    </source>
</evidence>
<organism evidence="1 2">
    <name type="scientific">Botryobasidium botryosum (strain FD-172 SS1)</name>
    <dbReference type="NCBI Taxonomy" id="930990"/>
    <lineage>
        <taxon>Eukaryota</taxon>
        <taxon>Fungi</taxon>
        <taxon>Dikarya</taxon>
        <taxon>Basidiomycota</taxon>
        <taxon>Agaricomycotina</taxon>
        <taxon>Agaricomycetes</taxon>
        <taxon>Cantharellales</taxon>
        <taxon>Botryobasidiaceae</taxon>
        <taxon>Botryobasidium</taxon>
    </lineage>
</organism>
<gene>
    <name evidence="1" type="ORF">BOTBODRAFT_352403</name>
</gene>
<accession>A0A067MF28</accession>
<dbReference type="HOGENOM" id="CLU_1343041_0_0_1"/>
<proteinExistence type="predicted"/>
<dbReference type="AlphaFoldDB" id="A0A067MF28"/>
<evidence type="ECO:0000313" key="2">
    <source>
        <dbReference type="Proteomes" id="UP000027195"/>
    </source>
</evidence>